<gene>
    <name evidence="1" type="ORF">ASIM_LOCUS12856</name>
</gene>
<protein>
    <submittedName>
        <fullName evidence="1 3">Uncharacterized protein</fullName>
    </submittedName>
</protein>
<dbReference type="EMBL" id="UYRR01031264">
    <property type="protein sequence ID" value="VDK48306.1"/>
    <property type="molecule type" value="Genomic_DNA"/>
</dbReference>
<dbReference type="Gene3D" id="1.20.120.730">
    <property type="entry name" value="Sec23/Sec24 helical domain"/>
    <property type="match status" value="1"/>
</dbReference>
<accession>A0A0M3JYB6</accession>
<evidence type="ECO:0000313" key="3">
    <source>
        <dbReference type="WBParaSite" id="ASIM_0001342801-mRNA-1"/>
    </source>
</evidence>
<evidence type="ECO:0000313" key="1">
    <source>
        <dbReference type="EMBL" id="VDK48306.1"/>
    </source>
</evidence>
<reference evidence="3" key="1">
    <citation type="submission" date="2017-02" db="UniProtKB">
        <authorList>
            <consortium name="WormBaseParasite"/>
        </authorList>
    </citation>
    <scope>IDENTIFICATION</scope>
</reference>
<dbReference type="AlphaFoldDB" id="A0A0M3JYB6"/>
<keyword evidence="2" id="KW-1185">Reference proteome</keyword>
<dbReference type="WBParaSite" id="ASIM_0001342801-mRNA-1">
    <property type="protein sequence ID" value="ASIM_0001342801-mRNA-1"/>
    <property type="gene ID" value="ASIM_0001342801"/>
</dbReference>
<organism evidence="3">
    <name type="scientific">Anisakis simplex</name>
    <name type="common">Herring worm</name>
    <dbReference type="NCBI Taxonomy" id="6269"/>
    <lineage>
        <taxon>Eukaryota</taxon>
        <taxon>Metazoa</taxon>
        <taxon>Ecdysozoa</taxon>
        <taxon>Nematoda</taxon>
        <taxon>Chromadorea</taxon>
        <taxon>Rhabditida</taxon>
        <taxon>Spirurina</taxon>
        <taxon>Ascaridomorpha</taxon>
        <taxon>Ascaridoidea</taxon>
        <taxon>Anisakidae</taxon>
        <taxon>Anisakis</taxon>
        <taxon>Anisakis simplex complex</taxon>
    </lineage>
</organism>
<sequence>MPIEDTIAALSVAGDRRIRVHTMCIPLTTNLQTLYDALDAQCAFMLLSKIGTHIYLILDFSTSSSPTSLFTTLSNVLNPTRSEVMSPLLIC</sequence>
<dbReference type="SUPFAM" id="SSF81995">
    <property type="entry name" value="beta-sandwich domain of Sec23/24"/>
    <property type="match status" value="1"/>
</dbReference>
<proteinExistence type="predicted"/>
<reference evidence="1 2" key="2">
    <citation type="submission" date="2018-11" db="EMBL/GenBank/DDBJ databases">
        <authorList>
            <consortium name="Pathogen Informatics"/>
        </authorList>
    </citation>
    <scope>NUCLEOTIDE SEQUENCE [LARGE SCALE GENOMIC DNA]</scope>
</reference>
<dbReference type="Gene3D" id="2.60.40.1670">
    <property type="entry name" value="beta-sandwich domain of Sec23/24"/>
    <property type="match status" value="1"/>
</dbReference>
<name>A0A0M3JYB6_ANISI</name>
<dbReference type="OrthoDB" id="49016at2759"/>
<dbReference type="Proteomes" id="UP000267096">
    <property type="component" value="Unassembled WGS sequence"/>
</dbReference>
<evidence type="ECO:0000313" key="2">
    <source>
        <dbReference type="Proteomes" id="UP000267096"/>
    </source>
</evidence>